<proteinExistence type="predicted"/>
<evidence type="ECO:0008006" key="3">
    <source>
        <dbReference type="Google" id="ProtNLM"/>
    </source>
</evidence>
<evidence type="ECO:0000313" key="1">
    <source>
        <dbReference type="EMBL" id="MFD0782106.1"/>
    </source>
</evidence>
<comment type="caution">
    <text evidence="1">The sequence shown here is derived from an EMBL/GenBank/DDBJ whole genome shotgun (WGS) entry which is preliminary data.</text>
</comment>
<dbReference type="InterPro" id="IPR038578">
    <property type="entry name" value="GT29-like_sf"/>
</dbReference>
<name>A0ABW2ZTX0_9MICO</name>
<dbReference type="Proteomes" id="UP001597042">
    <property type="component" value="Unassembled WGS sequence"/>
</dbReference>
<accession>A0ABW2ZTX0</accession>
<dbReference type="EMBL" id="JBHTIM010000001">
    <property type="protein sequence ID" value="MFD0782106.1"/>
    <property type="molecule type" value="Genomic_DNA"/>
</dbReference>
<gene>
    <name evidence="1" type="ORF">ACFQZV_12460</name>
</gene>
<keyword evidence="2" id="KW-1185">Reference proteome</keyword>
<evidence type="ECO:0000313" key="2">
    <source>
        <dbReference type="Proteomes" id="UP001597042"/>
    </source>
</evidence>
<dbReference type="Gene3D" id="3.90.1480.20">
    <property type="entry name" value="Glycosyl transferase family 29"/>
    <property type="match status" value="1"/>
</dbReference>
<dbReference type="RefSeq" id="WP_378753400.1">
    <property type="nucleotide sequence ID" value="NZ_JBHSSV010000015.1"/>
</dbReference>
<sequence length="230" mass="26030">MSPCAHTLDAGRGAESDGFLPRLRALAETFARELPVRRVAVVGNQPLDPSPERAHTIDTADLVFRVNGFRADDPGEPTVGHRTDVVVFNRGVRPTPWLFEAYTQRLYLLIEPGRMHWEPEQYPHFWPRDLGFITVSNRDVILPLNAAMGLDALRDGLWATTGMTMIWIARTLFPEAVCDVTGMSFVDEPDQRSWSHAYDTDCPVGPEHRLALEAALVRTWIDEKSVRFHR</sequence>
<protein>
    <recommendedName>
        <fullName evidence="3">Glycosyltransferase family 29 (Sialyltransferase)</fullName>
    </recommendedName>
</protein>
<reference evidence="2" key="1">
    <citation type="journal article" date="2019" name="Int. J. Syst. Evol. Microbiol.">
        <title>The Global Catalogue of Microorganisms (GCM) 10K type strain sequencing project: providing services to taxonomists for standard genome sequencing and annotation.</title>
        <authorList>
            <consortium name="The Broad Institute Genomics Platform"/>
            <consortium name="The Broad Institute Genome Sequencing Center for Infectious Disease"/>
            <person name="Wu L."/>
            <person name="Ma J."/>
        </authorList>
    </citation>
    <scope>NUCLEOTIDE SEQUENCE [LARGE SCALE GENOMIC DNA]</scope>
    <source>
        <strain evidence="2">CCUG 50754</strain>
    </source>
</reference>
<organism evidence="1 2">
    <name type="scientific">Microbacterium koreense</name>
    <dbReference type="NCBI Taxonomy" id="323761"/>
    <lineage>
        <taxon>Bacteria</taxon>
        <taxon>Bacillati</taxon>
        <taxon>Actinomycetota</taxon>
        <taxon>Actinomycetes</taxon>
        <taxon>Micrococcales</taxon>
        <taxon>Microbacteriaceae</taxon>
        <taxon>Microbacterium</taxon>
    </lineage>
</organism>